<dbReference type="AlphaFoldDB" id="A0AAW1LQ33"/>
<name>A0AAW1LQ33_POPJA</name>
<keyword evidence="2" id="KW-1185">Reference proteome</keyword>
<sequence length="104" mass="12208">MEIKCSPAKTVSKRKLLTSRNEKESNIAGRLFHQERERKDVTNAQKREGTISVNNPRGENIYQDENFQKHINFGISLELLNYFSDVNCYVHAWEKSTRYTSLKK</sequence>
<comment type="caution">
    <text evidence="1">The sequence shown here is derived from an EMBL/GenBank/DDBJ whole genome shotgun (WGS) entry which is preliminary data.</text>
</comment>
<dbReference type="EMBL" id="JASPKY010000117">
    <property type="protein sequence ID" value="KAK9736211.1"/>
    <property type="molecule type" value="Genomic_DNA"/>
</dbReference>
<dbReference type="Proteomes" id="UP001458880">
    <property type="component" value="Unassembled WGS sequence"/>
</dbReference>
<gene>
    <name evidence="1" type="ORF">QE152_g12687</name>
</gene>
<protein>
    <submittedName>
        <fullName evidence="1">Uncharacterized protein</fullName>
    </submittedName>
</protein>
<evidence type="ECO:0000313" key="2">
    <source>
        <dbReference type="Proteomes" id="UP001458880"/>
    </source>
</evidence>
<evidence type="ECO:0000313" key="1">
    <source>
        <dbReference type="EMBL" id="KAK9736211.1"/>
    </source>
</evidence>
<proteinExistence type="predicted"/>
<reference evidence="1 2" key="1">
    <citation type="journal article" date="2024" name="BMC Genomics">
        <title>De novo assembly and annotation of Popillia japonica's genome with initial clues to its potential as an invasive pest.</title>
        <authorList>
            <person name="Cucini C."/>
            <person name="Boschi S."/>
            <person name="Funari R."/>
            <person name="Cardaioli E."/>
            <person name="Iannotti N."/>
            <person name="Marturano G."/>
            <person name="Paoli F."/>
            <person name="Bruttini M."/>
            <person name="Carapelli A."/>
            <person name="Frati F."/>
            <person name="Nardi F."/>
        </authorList>
    </citation>
    <scope>NUCLEOTIDE SEQUENCE [LARGE SCALE GENOMIC DNA]</scope>
    <source>
        <strain evidence="1">DMR45628</strain>
    </source>
</reference>
<organism evidence="1 2">
    <name type="scientific">Popillia japonica</name>
    <name type="common">Japanese beetle</name>
    <dbReference type="NCBI Taxonomy" id="7064"/>
    <lineage>
        <taxon>Eukaryota</taxon>
        <taxon>Metazoa</taxon>
        <taxon>Ecdysozoa</taxon>
        <taxon>Arthropoda</taxon>
        <taxon>Hexapoda</taxon>
        <taxon>Insecta</taxon>
        <taxon>Pterygota</taxon>
        <taxon>Neoptera</taxon>
        <taxon>Endopterygota</taxon>
        <taxon>Coleoptera</taxon>
        <taxon>Polyphaga</taxon>
        <taxon>Scarabaeiformia</taxon>
        <taxon>Scarabaeidae</taxon>
        <taxon>Rutelinae</taxon>
        <taxon>Popillia</taxon>
    </lineage>
</organism>
<accession>A0AAW1LQ33</accession>